<organism evidence="4 6">
    <name type="scientific">Turicibacter sanguinis</name>
    <dbReference type="NCBI Taxonomy" id="154288"/>
    <lineage>
        <taxon>Bacteria</taxon>
        <taxon>Bacillati</taxon>
        <taxon>Bacillota</taxon>
        <taxon>Erysipelotrichia</taxon>
        <taxon>Erysipelotrichales</taxon>
        <taxon>Turicibacteraceae</taxon>
        <taxon>Turicibacter</taxon>
    </lineage>
</organism>
<evidence type="ECO:0000313" key="5">
    <source>
        <dbReference type="EMBL" id="MTL93697.1"/>
    </source>
</evidence>
<evidence type="ECO:0000256" key="2">
    <source>
        <dbReference type="PROSITE-ProRule" id="PRU00335"/>
    </source>
</evidence>
<dbReference type="RefSeq" id="WP_006785383.1">
    <property type="nucleotide sequence ID" value="NZ_CABJBH010000020.1"/>
</dbReference>
<dbReference type="PROSITE" id="PS50977">
    <property type="entry name" value="HTH_TETR_2"/>
    <property type="match status" value="1"/>
</dbReference>
<evidence type="ECO:0000313" key="6">
    <source>
        <dbReference type="Proteomes" id="UP000487649"/>
    </source>
</evidence>
<dbReference type="EMBL" id="WMQE01000005">
    <property type="protein sequence ID" value="MTK20472.1"/>
    <property type="molecule type" value="Genomic_DNA"/>
</dbReference>
<comment type="caution">
    <text evidence="4">The sequence shown here is derived from an EMBL/GenBank/DDBJ whole genome shotgun (WGS) entry which is preliminary data.</text>
</comment>
<evidence type="ECO:0000256" key="1">
    <source>
        <dbReference type="ARBA" id="ARBA00023125"/>
    </source>
</evidence>
<gene>
    <name evidence="5" type="ORF">GMA64_04075</name>
    <name evidence="4" type="ORF">GMA92_03340</name>
</gene>
<protein>
    <submittedName>
        <fullName evidence="4">TetR family transcriptional regulator</fullName>
    </submittedName>
</protein>
<dbReference type="InterPro" id="IPR050624">
    <property type="entry name" value="HTH-type_Tx_Regulator"/>
</dbReference>
<feature type="domain" description="HTH tetR-type" evidence="3">
    <location>
        <begin position="8"/>
        <end position="68"/>
    </location>
</feature>
<name>A0A6I3NEH8_9FIRM</name>
<dbReference type="PANTHER" id="PTHR43479:SF11">
    <property type="entry name" value="ACREF_ENVCD OPERON REPRESSOR-RELATED"/>
    <property type="match status" value="1"/>
</dbReference>
<proteinExistence type="predicted"/>
<dbReference type="GO" id="GO:0003677">
    <property type="term" value="F:DNA binding"/>
    <property type="evidence" value="ECO:0007669"/>
    <property type="project" value="UniProtKB-UniRule"/>
</dbReference>
<dbReference type="AlphaFoldDB" id="A0A6I3NEH8"/>
<dbReference type="PANTHER" id="PTHR43479">
    <property type="entry name" value="ACREF/ENVCD OPERON REPRESSOR-RELATED"/>
    <property type="match status" value="1"/>
</dbReference>
<sequence length="172" mass="20099">MKKEQNNSFVKEQITHALLSLMKHHPFEDITITEIVKHALVSRASFYRNFINKEDILKQHLVKLIQEWGTEFEQSKNPNFVESLFGHYLKYAETYQLLYKCGLSYLVLDTIKSVCGPKPEQENIQAYTNAWLACGLFGWIDEWIIRGMQESPIEMARLVEWSQQSNNSSPIN</sequence>
<evidence type="ECO:0000313" key="4">
    <source>
        <dbReference type="EMBL" id="MTK20472.1"/>
    </source>
</evidence>
<dbReference type="InterPro" id="IPR009057">
    <property type="entry name" value="Homeodomain-like_sf"/>
</dbReference>
<dbReference type="Proteomes" id="UP000487649">
    <property type="component" value="Unassembled WGS sequence"/>
</dbReference>
<accession>A0A6I3NEH8</accession>
<dbReference type="InterPro" id="IPR001647">
    <property type="entry name" value="HTH_TetR"/>
</dbReference>
<dbReference type="SUPFAM" id="SSF46689">
    <property type="entry name" value="Homeodomain-like"/>
    <property type="match status" value="1"/>
</dbReference>
<evidence type="ECO:0000259" key="3">
    <source>
        <dbReference type="PROSITE" id="PS50977"/>
    </source>
</evidence>
<dbReference type="Gene3D" id="1.10.357.10">
    <property type="entry name" value="Tetracycline Repressor, domain 2"/>
    <property type="match status" value="1"/>
</dbReference>
<keyword evidence="1 2" id="KW-0238">DNA-binding</keyword>
<dbReference type="EMBL" id="WMQV01000006">
    <property type="protein sequence ID" value="MTL93697.1"/>
    <property type="molecule type" value="Genomic_DNA"/>
</dbReference>
<feature type="DNA-binding region" description="H-T-H motif" evidence="2">
    <location>
        <begin position="31"/>
        <end position="50"/>
    </location>
</feature>
<dbReference type="Pfam" id="PF00440">
    <property type="entry name" value="TetR_N"/>
    <property type="match status" value="1"/>
</dbReference>
<reference evidence="4 6" key="1">
    <citation type="journal article" date="2019" name="Nat. Med.">
        <title>A library of human gut bacterial isolates paired with longitudinal multiomics data enables mechanistic microbiome research.</title>
        <authorList>
            <person name="Poyet M."/>
            <person name="Groussin M."/>
            <person name="Gibbons S.M."/>
            <person name="Avila-Pacheco J."/>
            <person name="Jiang X."/>
            <person name="Kearney S.M."/>
            <person name="Perrotta A.R."/>
            <person name="Berdy B."/>
            <person name="Zhao S."/>
            <person name="Lieberman T.D."/>
            <person name="Swanson P.K."/>
            <person name="Smith M."/>
            <person name="Roesemann S."/>
            <person name="Alexander J.E."/>
            <person name="Rich S.A."/>
            <person name="Livny J."/>
            <person name="Vlamakis H."/>
            <person name="Clish C."/>
            <person name="Bullock K."/>
            <person name="Deik A."/>
            <person name="Scott J."/>
            <person name="Pierce K.A."/>
            <person name="Xavier R.J."/>
            <person name="Alm E.J."/>
        </authorList>
    </citation>
    <scope>NUCLEOTIDE SEQUENCE [LARGE SCALE GENOMIC DNA]</scope>
    <source>
        <strain evidence="5">BIOML-A179</strain>
        <strain evidence="4 6">BIOML-A198</strain>
    </source>
</reference>